<sequence>MKKFNFLKRKVVNIVMKIFKRNTLISLFIVLSFLISMNFVFAVQNNPLTLPATDLPEDEVEDVIVAAINWLAGIVATVALLMVLGGGVVWVTAGGEEDRVKSARKWIIAGLAGLALALGAFIIVQVILDLFTVTVTE</sequence>
<dbReference type="Pfam" id="PF18895">
    <property type="entry name" value="T4SS_pilin"/>
    <property type="match status" value="1"/>
</dbReference>
<comment type="caution">
    <text evidence="2">The sequence shown here is derived from an EMBL/GenBank/DDBJ whole genome shotgun (WGS) entry which is preliminary data.</text>
</comment>
<feature type="transmembrane region" description="Helical" evidence="1">
    <location>
        <begin position="106"/>
        <end position="128"/>
    </location>
</feature>
<name>A0A1G2FJB6_9BACT</name>
<keyword evidence="1" id="KW-0472">Membrane</keyword>
<dbReference type="Proteomes" id="UP000177247">
    <property type="component" value="Unassembled WGS sequence"/>
</dbReference>
<evidence type="ECO:0000256" key="1">
    <source>
        <dbReference type="SAM" id="Phobius"/>
    </source>
</evidence>
<dbReference type="InterPro" id="IPR043993">
    <property type="entry name" value="T4SS_pilin"/>
</dbReference>
<proteinExistence type="predicted"/>
<accession>A0A1G2FJB6</accession>
<dbReference type="AlphaFoldDB" id="A0A1G2FJB6"/>
<evidence type="ECO:0000313" key="2">
    <source>
        <dbReference type="EMBL" id="OGZ37740.1"/>
    </source>
</evidence>
<protein>
    <recommendedName>
        <fullName evidence="4">TrbC/VIRB2 family protein</fullName>
    </recommendedName>
</protein>
<evidence type="ECO:0008006" key="4">
    <source>
        <dbReference type="Google" id="ProtNLM"/>
    </source>
</evidence>
<organism evidence="2 3">
    <name type="scientific">Candidatus Portnoybacteria bacterium RIFCSPHIGHO2_12_FULL_40_11</name>
    <dbReference type="NCBI Taxonomy" id="1801998"/>
    <lineage>
        <taxon>Bacteria</taxon>
        <taxon>Candidatus Portnoyibacteriota</taxon>
    </lineage>
</organism>
<reference evidence="2 3" key="1">
    <citation type="journal article" date="2016" name="Nat. Commun.">
        <title>Thousands of microbial genomes shed light on interconnected biogeochemical processes in an aquifer system.</title>
        <authorList>
            <person name="Anantharaman K."/>
            <person name="Brown C.T."/>
            <person name="Hug L.A."/>
            <person name="Sharon I."/>
            <person name="Castelle C.J."/>
            <person name="Probst A.J."/>
            <person name="Thomas B.C."/>
            <person name="Singh A."/>
            <person name="Wilkins M.J."/>
            <person name="Karaoz U."/>
            <person name="Brodie E.L."/>
            <person name="Williams K.H."/>
            <person name="Hubbard S.S."/>
            <person name="Banfield J.F."/>
        </authorList>
    </citation>
    <scope>NUCLEOTIDE SEQUENCE [LARGE SCALE GENOMIC DNA]</scope>
</reference>
<gene>
    <name evidence="2" type="ORF">A3E90_02810</name>
</gene>
<keyword evidence="1" id="KW-0812">Transmembrane</keyword>
<dbReference type="EMBL" id="MHNC01000047">
    <property type="protein sequence ID" value="OGZ37740.1"/>
    <property type="molecule type" value="Genomic_DNA"/>
</dbReference>
<keyword evidence="1" id="KW-1133">Transmembrane helix</keyword>
<feature type="transmembrane region" description="Helical" evidence="1">
    <location>
        <begin position="66"/>
        <end position="94"/>
    </location>
</feature>
<evidence type="ECO:0000313" key="3">
    <source>
        <dbReference type="Proteomes" id="UP000177247"/>
    </source>
</evidence>